<dbReference type="SUPFAM" id="SSF48264">
    <property type="entry name" value="Cytochrome P450"/>
    <property type="match status" value="1"/>
</dbReference>
<dbReference type="InterPro" id="IPR036396">
    <property type="entry name" value="Cyt_P450_sf"/>
</dbReference>
<evidence type="ECO:0000313" key="3">
    <source>
        <dbReference type="EMBL" id="NEK93041.1"/>
    </source>
</evidence>
<dbReference type="EMBL" id="JAAGWH010000007">
    <property type="protein sequence ID" value="NEK93041.1"/>
    <property type="molecule type" value="Genomic_DNA"/>
</dbReference>
<evidence type="ECO:0000313" key="4">
    <source>
        <dbReference type="EMBL" id="NEN49808.1"/>
    </source>
</evidence>
<dbReference type="GO" id="GO:0016705">
    <property type="term" value="F:oxidoreductase activity, acting on paired donors, with incorporation or reduction of molecular oxygen"/>
    <property type="evidence" value="ECO:0007669"/>
    <property type="project" value="InterPro"/>
</dbReference>
<dbReference type="GO" id="GO:0005506">
    <property type="term" value="F:iron ion binding"/>
    <property type="evidence" value="ECO:0007669"/>
    <property type="project" value="InterPro"/>
</dbReference>
<dbReference type="RefSeq" id="WP_163609499.1">
    <property type="nucleotide sequence ID" value="NZ_JAAGWB010000007.1"/>
</dbReference>
<dbReference type="PROSITE" id="PS00086">
    <property type="entry name" value="CYTOCHROME_P450"/>
    <property type="match status" value="1"/>
</dbReference>
<dbReference type="InterPro" id="IPR017972">
    <property type="entry name" value="Cyt_P450_CS"/>
</dbReference>
<keyword evidence="2" id="KW-0503">Monooxygenase</keyword>
<gene>
    <name evidence="4" type="ORF">G3R41_02470</name>
    <name evidence="3" type="ORF">GCU67_02470</name>
</gene>
<dbReference type="InterPro" id="IPR001128">
    <property type="entry name" value="Cyt_P450"/>
</dbReference>
<keyword evidence="2" id="KW-0349">Heme</keyword>
<reference evidence="4 6" key="2">
    <citation type="submission" date="2020-02" db="EMBL/GenBank/DDBJ databases">
        <title>The WGS of Modestobacter muralis DSM 100205.</title>
        <authorList>
            <person name="Jiang Z."/>
        </authorList>
    </citation>
    <scope>NUCLEOTIDE SEQUENCE [LARGE SCALE GENOMIC DNA]</scope>
    <source>
        <strain evidence="4 6">DSM 100205</strain>
    </source>
</reference>
<keyword evidence="2" id="KW-0560">Oxidoreductase</keyword>
<reference evidence="3 5" key="1">
    <citation type="submission" date="2020-01" db="EMBL/GenBank/DDBJ databases">
        <title>the WGS Modestobacter muralis CPCC 204518.</title>
        <authorList>
            <person name="Jiang Z."/>
        </authorList>
    </citation>
    <scope>NUCLEOTIDE SEQUENCE [LARGE SCALE GENOMIC DNA]</scope>
    <source>
        <strain evidence="3 5">DSM 100205</strain>
    </source>
</reference>
<dbReference type="PRINTS" id="PR00359">
    <property type="entry name" value="BP450"/>
</dbReference>
<sequence>MTLAPSPVADVPVDDTDPFSHEVLEDPLPFHTALREAGPVVYLSRYDVHAVGRYEQVRAALVDWQRFQSAAGVGLSNFRTEEPWRPPSLLLEADPPRHDAPRRVLTSVLGQRALRTLRERWTADAEQLVDQVLAAGTEFDAVPALAEAFPLRVFPDAVGIGRDGREHLLPYGDHAFNAFGPPNDLVQKGEHRVAQLSGWVGEQCAREALTGDGFGAAIWAAADRGEITPQQAPLVVRSLLTAGVDTTVHAISAILYGFATHPDQWARLVADPSLARVAFDEAIRWESPVQTFFRTTTTDVRIGSTVVPEGRKVLMFLAAANRDPRRWTEPDRYDLGRDPSGHVGFGMGLHQCVGQHVARLEAEAVLTALARRVRTIELAGPTRRHHNNTLRAWETLPVRLTVG</sequence>
<protein>
    <submittedName>
        <fullName evidence="4">Cytochrome P450</fullName>
    </submittedName>
</protein>
<dbReference type="PANTHER" id="PTHR46696:SF1">
    <property type="entry name" value="CYTOCHROME P450 YJIB-RELATED"/>
    <property type="match status" value="1"/>
</dbReference>
<evidence type="ECO:0000313" key="5">
    <source>
        <dbReference type="Proteomes" id="UP000468828"/>
    </source>
</evidence>
<accession>A0A6P0H268</accession>
<keyword evidence="2" id="KW-0408">Iron</keyword>
<dbReference type="CDD" id="cd11037">
    <property type="entry name" value="CYP199A2-like"/>
    <property type="match status" value="1"/>
</dbReference>
<comment type="caution">
    <text evidence="4">The sequence shown here is derived from an EMBL/GenBank/DDBJ whole genome shotgun (WGS) entry which is preliminary data.</text>
</comment>
<evidence type="ECO:0000256" key="2">
    <source>
        <dbReference type="RuleBase" id="RU000461"/>
    </source>
</evidence>
<organism evidence="4 6">
    <name type="scientific">Modestobacter muralis</name>
    <dbReference type="NCBI Taxonomy" id="1608614"/>
    <lineage>
        <taxon>Bacteria</taxon>
        <taxon>Bacillati</taxon>
        <taxon>Actinomycetota</taxon>
        <taxon>Actinomycetes</taxon>
        <taxon>Geodermatophilales</taxon>
        <taxon>Geodermatophilaceae</taxon>
        <taxon>Modestobacter</taxon>
    </lineage>
</organism>
<dbReference type="GO" id="GO:0020037">
    <property type="term" value="F:heme binding"/>
    <property type="evidence" value="ECO:0007669"/>
    <property type="project" value="InterPro"/>
</dbReference>
<dbReference type="GO" id="GO:0004497">
    <property type="term" value="F:monooxygenase activity"/>
    <property type="evidence" value="ECO:0007669"/>
    <property type="project" value="UniProtKB-KW"/>
</dbReference>
<dbReference type="Pfam" id="PF00067">
    <property type="entry name" value="p450"/>
    <property type="match status" value="1"/>
</dbReference>
<keyword evidence="2" id="KW-0479">Metal-binding</keyword>
<dbReference type="EMBL" id="JAAGWB010000007">
    <property type="protein sequence ID" value="NEN49808.1"/>
    <property type="molecule type" value="Genomic_DNA"/>
</dbReference>
<dbReference type="Gene3D" id="1.10.630.10">
    <property type="entry name" value="Cytochrome P450"/>
    <property type="match status" value="1"/>
</dbReference>
<name>A0A6P0H268_9ACTN</name>
<keyword evidence="5" id="KW-1185">Reference proteome</keyword>
<evidence type="ECO:0000313" key="6">
    <source>
        <dbReference type="Proteomes" id="UP000471152"/>
    </source>
</evidence>
<proteinExistence type="inferred from homology"/>
<evidence type="ECO:0000256" key="1">
    <source>
        <dbReference type="ARBA" id="ARBA00010617"/>
    </source>
</evidence>
<dbReference type="Proteomes" id="UP000471152">
    <property type="component" value="Unassembled WGS sequence"/>
</dbReference>
<dbReference type="AlphaFoldDB" id="A0A6P0H268"/>
<dbReference type="InterPro" id="IPR002397">
    <property type="entry name" value="Cyt_P450_B"/>
</dbReference>
<dbReference type="PANTHER" id="PTHR46696">
    <property type="entry name" value="P450, PUTATIVE (EUROFUNG)-RELATED"/>
    <property type="match status" value="1"/>
</dbReference>
<comment type="similarity">
    <text evidence="1 2">Belongs to the cytochrome P450 family.</text>
</comment>
<dbReference type="Proteomes" id="UP000468828">
    <property type="component" value="Unassembled WGS sequence"/>
</dbReference>